<name>A0A1B7LBW8_9FIRM</name>
<dbReference type="GO" id="GO:0016810">
    <property type="term" value="F:hydrolase activity, acting on carbon-nitrogen (but not peptide) bonds"/>
    <property type="evidence" value="ECO:0007669"/>
    <property type="project" value="InterPro"/>
</dbReference>
<dbReference type="GO" id="GO:0005975">
    <property type="term" value="P:carbohydrate metabolic process"/>
    <property type="evidence" value="ECO:0007669"/>
    <property type="project" value="InterPro"/>
</dbReference>
<dbReference type="STRING" id="1838280.A6M21_14175"/>
<reference evidence="3 4" key="1">
    <citation type="submission" date="2016-04" db="EMBL/GenBank/DDBJ databases">
        <authorList>
            <person name="Evans L.H."/>
            <person name="Alamgir A."/>
            <person name="Owens N."/>
            <person name="Weber N.D."/>
            <person name="Virtaneva K."/>
            <person name="Barbian K."/>
            <person name="Babar A."/>
            <person name="Rosenke K."/>
        </authorList>
    </citation>
    <scope>NUCLEOTIDE SEQUENCE [LARGE SCALE GENOMIC DNA]</scope>
    <source>
        <strain evidence="3 4">LMa1</strain>
    </source>
</reference>
<dbReference type="PROSITE" id="PS51677">
    <property type="entry name" value="NODB"/>
    <property type="match status" value="1"/>
</dbReference>
<evidence type="ECO:0000256" key="1">
    <source>
        <dbReference type="SAM" id="MobiDB-lite"/>
    </source>
</evidence>
<protein>
    <recommendedName>
        <fullName evidence="2">NodB homology domain-containing protein</fullName>
    </recommendedName>
</protein>
<keyword evidence="4" id="KW-1185">Reference proteome</keyword>
<dbReference type="SUPFAM" id="SSF88713">
    <property type="entry name" value="Glycoside hydrolase/deacetylase"/>
    <property type="match status" value="1"/>
</dbReference>
<dbReference type="PANTHER" id="PTHR10587:SF125">
    <property type="entry name" value="POLYSACCHARIDE DEACETYLASE YHEN-RELATED"/>
    <property type="match status" value="1"/>
</dbReference>
<dbReference type="InterPro" id="IPR011330">
    <property type="entry name" value="Glyco_hydro/deAcase_b/a-brl"/>
</dbReference>
<dbReference type="Pfam" id="PF01522">
    <property type="entry name" value="Polysacc_deac_1"/>
    <property type="match status" value="1"/>
</dbReference>
<dbReference type="InterPro" id="IPR050248">
    <property type="entry name" value="Polysacc_deacetylase_ArnD"/>
</dbReference>
<comment type="caution">
    <text evidence="3">The sequence shown here is derived from an EMBL/GenBank/DDBJ whole genome shotgun (WGS) entry which is preliminary data.</text>
</comment>
<evidence type="ECO:0000259" key="2">
    <source>
        <dbReference type="PROSITE" id="PS51677"/>
    </source>
</evidence>
<feature type="domain" description="NodB homology" evidence="2">
    <location>
        <begin position="103"/>
        <end position="311"/>
    </location>
</feature>
<dbReference type="PANTHER" id="PTHR10587">
    <property type="entry name" value="GLYCOSYL TRANSFERASE-RELATED"/>
    <property type="match status" value="1"/>
</dbReference>
<dbReference type="InterPro" id="IPR002509">
    <property type="entry name" value="NODB_dom"/>
</dbReference>
<feature type="region of interest" description="Disordered" evidence="1">
    <location>
        <begin position="56"/>
        <end position="95"/>
    </location>
</feature>
<sequence>MLHPPGERRPKFMPKRIVVSGGMLVIVLLLMLAALAGCGPQPANKKAAFNSEINQPVNQSTGTAKPGQPAAPGTIPGAEAGSTGTNNPTISTHVYQSGATGNKRVYLTFDDGPNNFFTPRILGILKQNGARATFMVVGTNVVKNPDVVQLILADGDGLANHTYSHDYKKIYRSPEAFIADLNRCSEAVQAITGQPVKVFRAPGGPENLKPAFWQAVKANGYYSVGWNVVGGDANPHGVTADQVYNNVVSGLDKVEKLHLTPIILLHDGTQLETMNAPPNSATGRYIASREAVISALPKIIELLKSRSYSFAIADQNTPAAW</sequence>
<gene>
    <name evidence="3" type="ORF">A6M21_14175</name>
</gene>
<accession>A0A1B7LBW8</accession>
<dbReference type="AlphaFoldDB" id="A0A1B7LBW8"/>
<dbReference type="CDD" id="cd10944">
    <property type="entry name" value="CE4_SmPgdA_like"/>
    <property type="match status" value="1"/>
</dbReference>
<feature type="compositionally biased region" description="Polar residues" evidence="1">
    <location>
        <begin position="82"/>
        <end position="95"/>
    </location>
</feature>
<dbReference type="EMBL" id="LYVF01000185">
    <property type="protein sequence ID" value="OAT79949.1"/>
    <property type="molecule type" value="Genomic_DNA"/>
</dbReference>
<evidence type="ECO:0000313" key="3">
    <source>
        <dbReference type="EMBL" id="OAT79949.1"/>
    </source>
</evidence>
<dbReference type="Proteomes" id="UP000078532">
    <property type="component" value="Unassembled WGS sequence"/>
</dbReference>
<organism evidence="3 4">
    <name type="scientific">Desulfotomaculum copahuensis</name>
    <dbReference type="NCBI Taxonomy" id="1838280"/>
    <lineage>
        <taxon>Bacteria</taxon>
        <taxon>Bacillati</taxon>
        <taxon>Bacillota</taxon>
        <taxon>Clostridia</taxon>
        <taxon>Eubacteriales</taxon>
        <taxon>Desulfotomaculaceae</taxon>
        <taxon>Desulfotomaculum</taxon>
    </lineage>
</organism>
<proteinExistence type="predicted"/>
<dbReference type="Gene3D" id="3.20.20.370">
    <property type="entry name" value="Glycoside hydrolase/deacetylase"/>
    <property type="match status" value="1"/>
</dbReference>
<evidence type="ECO:0000313" key="4">
    <source>
        <dbReference type="Proteomes" id="UP000078532"/>
    </source>
</evidence>